<dbReference type="SUPFAM" id="SSF51120">
    <property type="entry name" value="beta-Roll"/>
    <property type="match status" value="2"/>
</dbReference>
<comment type="subcellular location">
    <subcellularLocation>
        <location evidence="1">Secreted</location>
    </subcellularLocation>
</comment>
<feature type="compositionally biased region" description="Basic and acidic residues" evidence="3">
    <location>
        <begin position="164"/>
        <end position="175"/>
    </location>
</feature>
<dbReference type="EMBL" id="CP063458">
    <property type="protein sequence ID" value="QOV88008.1"/>
    <property type="molecule type" value="Genomic_DNA"/>
</dbReference>
<dbReference type="InterPro" id="IPR050557">
    <property type="entry name" value="RTX_toxin/Mannuronan_C5-epim"/>
</dbReference>
<dbReference type="GO" id="GO:0005509">
    <property type="term" value="F:calcium ion binding"/>
    <property type="evidence" value="ECO:0007669"/>
    <property type="project" value="InterPro"/>
</dbReference>
<dbReference type="PANTHER" id="PTHR38340:SF1">
    <property type="entry name" value="S-LAYER PROTEIN"/>
    <property type="match status" value="1"/>
</dbReference>
<dbReference type="Gene3D" id="3.10.450.360">
    <property type="match status" value="1"/>
</dbReference>
<dbReference type="Proteomes" id="UP000593765">
    <property type="component" value="Chromosome"/>
</dbReference>
<dbReference type="SUPFAM" id="SSF160574">
    <property type="entry name" value="BT0923-like"/>
    <property type="match status" value="2"/>
</dbReference>
<evidence type="ECO:0000256" key="2">
    <source>
        <dbReference type="ARBA" id="ARBA00022525"/>
    </source>
</evidence>
<feature type="compositionally biased region" description="Basic and acidic residues" evidence="3">
    <location>
        <begin position="280"/>
        <end position="289"/>
    </location>
</feature>
<dbReference type="InterPro" id="IPR001343">
    <property type="entry name" value="Hemolysn_Ca-bd"/>
</dbReference>
<feature type="region of interest" description="Disordered" evidence="3">
    <location>
        <begin position="110"/>
        <end position="294"/>
    </location>
</feature>
<proteinExistence type="predicted"/>
<organism evidence="5 6">
    <name type="scientific">Humisphaera borealis</name>
    <dbReference type="NCBI Taxonomy" id="2807512"/>
    <lineage>
        <taxon>Bacteria</taxon>
        <taxon>Pseudomonadati</taxon>
        <taxon>Planctomycetota</taxon>
        <taxon>Phycisphaerae</taxon>
        <taxon>Tepidisphaerales</taxon>
        <taxon>Tepidisphaeraceae</taxon>
        <taxon>Humisphaera</taxon>
    </lineage>
</organism>
<sequence length="438" mass="45000">MKKSFFSRWRKPAVRIPAGRSLLIEGLEGRRLLAADLVASLDNGVLEVVGTKKADAITVNLSTTVTGQLDVLSGAVIKQSFTAAEVTSIRIEGRGGNDVIVVDPTITVPVTVEGDGGNDTITGGGGDDDLNGDAGNDTINGSAGDDNCSGGAGNDTVNGGDDNDLIRGDAGKDDLNGGTGDDNCDGGASNDDVSGDDDNDFLTGGSGKDVVSGGLGDDDIDGGSGNDDVNGDDGNDRVRGGSGSDDVDGGANDDVIRGDSGKDNLTGGEGSDSFDDNEDNEKSSDRGEGDVSDNSQHLTLADLPAPVVTAFNTQFPGAKIREIESETEESVVVYKIDYLNTAGVRQRAVLDAAGTLLRNGGKGGHDDDGGGQQITTNDLPTAVQTAFNTDFPGSTIGEIEREVEDEGTIFKIDFTDAATIRKRAEYTEAGVLKDVDLR</sequence>
<dbReference type="PROSITE" id="PS00330">
    <property type="entry name" value="HEMOLYSIN_CALCIUM"/>
    <property type="match status" value="1"/>
</dbReference>
<dbReference type="PANTHER" id="PTHR38340">
    <property type="entry name" value="S-LAYER PROTEIN"/>
    <property type="match status" value="1"/>
</dbReference>
<dbReference type="Pfam" id="PF00353">
    <property type="entry name" value="HemolysinCabind"/>
    <property type="match status" value="3"/>
</dbReference>
<gene>
    <name evidence="5" type="ORF">IPV69_17270</name>
</gene>
<dbReference type="InterPro" id="IPR018511">
    <property type="entry name" value="Hemolysin-typ_Ca-bd_CS"/>
</dbReference>
<keyword evidence="2" id="KW-0964">Secreted</keyword>
<keyword evidence="6" id="KW-1185">Reference proteome</keyword>
<dbReference type="InterPro" id="IPR011049">
    <property type="entry name" value="Serralysin-like_metalloprot_C"/>
</dbReference>
<dbReference type="Gene3D" id="2.150.10.10">
    <property type="entry name" value="Serralysin-like metalloprotease, C-terminal"/>
    <property type="match status" value="2"/>
</dbReference>
<evidence type="ECO:0000256" key="3">
    <source>
        <dbReference type="SAM" id="MobiDB-lite"/>
    </source>
</evidence>
<dbReference type="AlphaFoldDB" id="A0A7M2WR79"/>
<dbReference type="InterPro" id="IPR021533">
    <property type="entry name" value="PepSY-like"/>
</dbReference>
<protein>
    <submittedName>
        <fullName evidence="5">PepSY-like domain-containing protein</fullName>
    </submittedName>
</protein>
<evidence type="ECO:0000256" key="1">
    <source>
        <dbReference type="ARBA" id="ARBA00004613"/>
    </source>
</evidence>
<name>A0A7M2WR79_9BACT</name>
<evidence type="ECO:0000313" key="6">
    <source>
        <dbReference type="Proteomes" id="UP000593765"/>
    </source>
</evidence>
<dbReference type="Pfam" id="PF11396">
    <property type="entry name" value="PepSY_like"/>
    <property type="match status" value="2"/>
</dbReference>
<feature type="domain" description="Putative beta-lactamase-inhibitor-like PepSY-like" evidence="4">
    <location>
        <begin position="372"/>
        <end position="417"/>
    </location>
</feature>
<feature type="domain" description="Putative beta-lactamase-inhibitor-like PepSY-like" evidence="4">
    <location>
        <begin position="295"/>
        <end position="337"/>
    </location>
</feature>
<dbReference type="KEGG" id="hbs:IPV69_17270"/>
<dbReference type="GO" id="GO:0005576">
    <property type="term" value="C:extracellular region"/>
    <property type="evidence" value="ECO:0007669"/>
    <property type="project" value="UniProtKB-SubCell"/>
</dbReference>
<evidence type="ECO:0000313" key="5">
    <source>
        <dbReference type="EMBL" id="QOV88008.1"/>
    </source>
</evidence>
<evidence type="ECO:0000259" key="4">
    <source>
        <dbReference type="Pfam" id="PF11396"/>
    </source>
</evidence>
<feature type="compositionally biased region" description="Gly residues" evidence="3">
    <location>
        <begin position="114"/>
        <end position="125"/>
    </location>
</feature>
<accession>A0A7M2WR79</accession>
<dbReference type="RefSeq" id="WP_206290971.1">
    <property type="nucleotide sequence ID" value="NZ_CP063458.1"/>
</dbReference>
<reference evidence="5 6" key="1">
    <citation type="submission" date="2020-10" db="EMBL/GenBank/DDBJ databases">
        <title>Wide distribution of Phycisphaera-like planctomycetes from WD2101 soil group in peatlands and genome analysis of the first cultivated representative.</title>
        <authorList>
            <person name="Dedysh S.N."/>
            <person name="Beletsky A.V."/>
            <person name="Ivanova A."/>
            <person name="Kulichevskaya I.S."/>
            <person name="Suzina N.E."/>
            <person name="Philippov D.A."/>
            <person name="Rakitin A.L."/>
            <person name="Mardanov A.V."/>
            <person name="Ravin N.V."/>
        </authorList>
    </citation>
    <scope>NUCLEOTIDE SEQUENCE [LARGE SCALE GENOMIC DNA]</scope>
    <source>
        <strain evidence="5 6">M1803</strain>
    </source>
</reference>
<dbReference type="PRINTS" id="PR00313">
    <property type="entry name" value="CABNDNGRPT"/>
</dbReference>